<accession>A0A1G8A3Z5</accession>
<dbReference type="Proteomes" id="UP000199045">
    <property type="component" value="Unassembled WGS sequence"/>
</dbReference>
<dbReference type="OrthoDB" id="1122635at2"/>
<dbReference type="AlphaFoldDB" id="A0A1G8A3Z5"/>
<dbReference type="RefSeq" id="WP_089836841.1">
    <property type="nucleotide sequence ID" value="NZ_FNBN01000009.1"/>
</dbReference>
<feature type="chain" id="PRO_5011729913" description="Outer membrane protein beta-barrel domain-containing protein" evidence="1">
    <location>
        <begin position="19"/>
        <end position="208"/>
    </location>
</feature>
<gene>
    <name evidence="2" type="ORF">SAMN04488121_10995</name>
</gene>
<evidence type="ECO:0008006" key="4">
    <source>
        <dbReference type="Google" id="ProtNLM"/>
    </source>
</evidence>
<keyword evidence="1" id="KW-0732">Signal</keyword>
<sequence>MKKILSALLVLVAQQAWAQHATTETLFSSKSGKKTTIGAYGAPAAKFTPIDGKFGLLTGGYGGVLLNGKVMLGAGAYSLVNNVDMPTLNTNGQKEYLNLWYTGLVFEYIHNSDKLIHWTAGTLIGGGAAGRRNKNWWDDGEFDNDHTYDNHGFFVAEPYANVELNITKFLRLDIGASYRYVAGSNTTGITDGKLGGPSINVGLKAGKF</sequence>
<name>A0A1G8A3Z5_CHIFI</name>
<feature type="signal peptide" evidence="1">
    <location>
        <begin position="1"/>
        <end position="18"/>
    </location>
</feature>
<reference evidence="2 3" key="1">
    <citation type="submission" date="2016-10" db="EMBL/GenBank/DDBJ databases">
        <authorList>
            <person name="de Groot N.N."/>
        </authorList>
    </citation>
    <scope>NUCLEOTIDE SEQUENCE [LARGE SCALE GENOMIC DNA]</scope>
    <source>
        <strain evidence="2 3">DSM 527</strain>
    </source>
</reference>
<proteinExistence type="predicted"/>
<dbReference type="EMBL" id="FNBN01000009">
    <property type="protein sequence ID" value="SDH15130.1"/>
    <property type="molecule type" value="Genomic_DNA"/>
</dbReference>
<evidence type="ECO:0000256" key="1">
    <source>
        <dbReference type="SAM" id="SignalP"/>
    </source>
</evidence>
<protein>
    <recommendedName>
        <fullName evidence="4">Outer membrane protein beta-barrel domain-containing protein</fullName>
    </recommendedName>
</protein>
<organism evidence="2 3">
    <name type="scientific">Chitinophaga filiformis</name>
    <name type="common">Myxococcus filiformis</name>
    <name type="synonym">Flexibacter filiformis</name>
    <dbReference type="NCBI Taxonomy" id="104663"/>
    <lineage>
        <taxon>Bacteria</taxon>
        <taxon>Pseudomonadati</taxon>
        <taxon>Bacteroidota</taxon>
        <taxon>Chitinophagia</taxon>
        <taxon>Chitinophagales</taxon>
        <taxon>Chitinophagaceae</taxon>
        <taxon>Chitinophaga</taxon>
    </lineage>
</organism>
<evidence type="ECO:0000313" key="3">
    <source>
        <dbReference type="Proteomes" id="UP000199045"/>
    </source>
</evidence>
<dbReference type="STRING" id="104663.SAMN04488121_10995"/>
<evidence type="ECO:0000313" key="2">
    <source>
        <dbReference type="EMBL" id="SDH15130.1"/>
    </source>
</evidence>